<dbReference type="InterPro" id="IPR010093">
    <property type="entry name" value="SinI_DNA-bd"/>
</dbReference>
<reference evidence="2 3" key="1">
    <citation type="submission" date="2019-02" db="EMBL/GenBank/DDBJ databases">
        <title>Sequencing the genomes of 1000 actinobacteria strains.</title>
        <authorList>
            <person name="Klenk H.-P."/>
        </authorList>
    </citation>
    <scope>NUCLEOTIDE SEQUENCE [LARGE SCALE GENOMIC DNA]</scope>
    <source>
        <strain evidence="2 3">DSM 45162</strain>
    </source>
</reference>
<evidence type="ECO:0000313" key="3">
    <source>
        <dbReference type="Proteomes" id="UP000292564"/>
    </source>
</evidence>
<name>A0A4Q7ZKY4_9ACTN</name>
<evidence type="ECO:0000259" key="1">
    <source>
        <dbReference type="Pfam" id="PF12728"/>
    </source>
</evidence>
<comment type="caution">
    <text evidence="2">The sequence shown here is derived from an EMBL/GenBank/DDBJ whole genome shotgun (WGS) entry which is preliminary data.</text>
</comment>
<sequence>MERLLYDPREAARLLSMSRTKVYELMASGQLLSVRIGHSRRIPADALRRFIEQHEEVTL</sequence>
<dbReference type="NCBIfam" id="TIGR01764">
    <property type="entry name" value="excise"/>
    <property type="match status" value="1"/>
</dbReference>
<feature type="domain" description="Helix-turn-helix" evidence="1">
    <location>
        <begin position="5"/>
        <end position="54"/>
    </location>
</feature>
<accession>A0A4Q7ZKY4</accession>
<dbReference type="EMBL" id="SHKY01000001">
    <property type="protein sequence ID" value="RZU51597.1"/>
    <property type="molecule type" value="Genomic_DNA"/>
</dbReference>
<dbReference type="Pfam" id="PF12728">
    <property type="entry name" value="HTH_17"/>
    <property type="match status" value="1"/>
</dbReference>
<dbReference type="GO" id="GO:0003677">
    <property type="term" value="F:DNA binding"/>
    <property type="evidence" value="ECO:0007669"/>
    <property type="project" value="InterPro"/>
</dbReference>
<proteinExistence type="predicted"/>
<evidence type="ECO:0000313" key="2">
    <source>
        <dbReference type="EMBL" id="RZU51597.1"/>
    </source>
</evidence>
<dbReference type="AlphaFoldDB" id="A0A4Q7ZKY4"/>
<dbReference type="Proteomes" id="UP000292564">
    <property type="component" value="Unassembled WGS sequence"/>
</dbReference>
<dbReference type="OrthoDB" id="9806039at2"/>
<gene>
    <name evidence="2" type="ORF">EV385_3428</name>
</gene>
<protein>
    <submittedName>
        <fullName evidence="2">Excisionase family DNA binding protein</fullName>
    </submittedName>
</protein>
<dbReference type="InterPro" id="IPR041657">
    <property type="entry name" value="HTH_17"/>
</dbReference>
<organism evidence="2 3">
    <name type="scientific">Krasilnikovia cinnamomea</name>
    <dbReference type="NCBI Taxonomy" id="349313"/>
    <lineage>
        <taxon>Bacteria</taxon>
        <taxon>Bacillati</taxon>
        <taxon>Actinomycetota</taxon>
        <taxon>Actinomycetes</taxon>
        <taxon>Micromonosporales</taxon>
        <taxon>Micromonosporaceae</taxon>
        <taxon>Krasilnikovia</taxon>
    </lineage>
</organism>
<keyword evidence="3" id="KW-1185">Reference proteome</keyword>